<accession>A1WEA9</accession>
<evidence type="ECO:0000256" key="2">
    <source>
        <dbReference type="SAM" id="MobiDB-lite"/>
    </source>
</evidence>
<feature type="compositionally biased region" description="Polar residues" evidence="2">
    <location>
        <begin position="7"/>
        <end position="23"/>
    </location>
</feature>
<feature type="domain" description="Aldehyde dehydrogenase" evidence="3">
    <location>
        <begin position="27"/>
        <end position="99"/>
    </location>
</feature>
<dbReference type="HOGENOM" id="CLU_2235439_0_0_4"/>
<dbReference type="STRING" id="391735.Veis_0174"/>
<dbReference type="InterPro" id="IPR015590">
    <property type="entry name" value="Aldehyde_DH_dom"/>
</dbReference>
<dbReference type="Proteomes" id="UP000000374">
    <property type="component" value="Chromosome"/>
</dbReference>
<dbReference type="EMBL" id="CP000542">
    <property type="protein sequence ID" value="ABM55966.1"/>
    <property type="molecule type" value="Genomic_DNA"/>
</dbReference>
<evidence type="ECO:0000313" key="5">
    <source>
        <dbReference type="Proteomes" id="UP000000374"/>
    </source>
</evidence>
<dbReference type="AlphaFoldDB" id="A1WEA9"/>
<keyword evidence="1" id="KW-0560">Oxidoreductase</keyword>
<dbReference type="eggNOG" id="COG1012">
    <property type="taxonomic scope" value="Bacteria"/>
</dbReference>
<dbReference type="GO" id="GO:0016491">
    <property type="term" value="F:oxidoreductase activity"/>
    <property type="evidence" value="ECO:0007669"/>
    <property type="project" value="UniProtKB-KW"/>
</dbReference>
<organism evidence="4 5">
    <name type="scientific">Verminephrobacter eiseniae (strain EF01-2)</name>
    <dbReference type="NCBI Taxonomy" id="391735"/>
    <lineage>
        <taxon>Bacteria</taxon>
        <taxon>Pseudomonadati</taxon>
        <taxon>Pseudomonadota</taxon>
        <taxon>Betaproteobacteria</taxon>
        <taxon>Burkholderiales</taxon>
        <taxon>Comamonadaceae</taxon>
        <taxon>Verminephrobacter</taxon>
    </lineage>
</organism>
<protein>
    <recommendedName>
        <fullName evidence="3">Aldehyde dehydrogenase domain-containing protein</fullName>
    </recommendedName>
</protein>
<sequence>MFRGLASWTSHPGNHQAGTMATRQAASELISIDPANGAEIARVRITSAQELDAVVARAWNAFRHSGWKSLLPHQRALVLHAIADGLAAEKQALARLRCCSTPASR</sequence>
<evidence type="ECO:0000313" key="4">
    <source>
        <dbReference type="EMBL" id="ABM55966.1"/>
    </source>
</evidence>
<reference evidence="5" key="1">
    <citation type="submission" date="2006-12" db="EMBL/GenBank/DDBJ databases">
        <title>Complete sequence of chromosome 1 of Verminephrobacter eiseniae EF01-2.</title>
        <authorList>
            <person name="Copeland A."/>
            <person name="Lucas S."/>
            <person name="Lapidus A."/>
            <person name="Barry K."/>
            <person name="Detter J.C."/>
            <person name="Glavina del Rio T."/>
            <person name="Dalin E."/>
            <person name="Tice H."/>
            <person name="Pitluck S."/>
            <person name="Chertkov O."/>
            <person name="Brettin T."/>
            <person name="Bruce D."/>
            <person name="Han C."/>
            <person name="Tapia R."/>
            <person name="Gilna P."/>
            <person name="Schmutz J."/>
            <person name="Larimer F."/>
            <person name="Land M."/>
            <person name="Hauser L."/>
            <person name="Kyrpides N."/>
            <person name="Kim E."/>
            <person name="Stahl D."/>
            <person name="Richardson P."/>
        </authorList>
    </citation>
    <scope>NUCLEOTIDE SEQUENCE [LARGE SCALE GENOMIC DNA]</scope>
    <source>
        <strain evidence="5">EF01-2</strain>
    </source>
</reference>
<dbReference type="InterPro" id="IPR016162">
    <property type="entry name" value="Ald_DH_N"/>
</dbReference>
<evidence type="ECO:0000259" key="3">
    <source>
        <dbReference type="Pfam" id="PF00171"/>
    </source>
</evidence>
<evidence type="ECO:0000256" key="1">
    <source>
        <dbReference type="ARBA" id="ARBA00023002"/>
    </source>
</evidence>
<dbReference type="InterPro" id="IPR016161">
    <property type="entry name" value="Ald_DH/histidinol_DH"/>
</dbReference>
<dbReference type="Gene3D" id="3.40.605.10">
    <property type="entry name" value="Aldehyde Dehydrogenase, Chain A, domain 1"/>
    <property type="match status" value="1"/>
</dbReference>
<proteinExistence type="predicted"/>
<dbReference type="SUPFAM" id="SSF53720">
    <property type="entry name" value="ALDH-like"/>
    <property type="match status" value="1"/>
</dbReference>
<keyword evidence="5" id="KW-1185">Reference proteome</keyword>
<gene>
    <name evidence="4" type="ordered locus">Veis_0174</name>
</gene>
<name>A1WEA9_VEREI</name>
<dbReference type="Pfam" id="PF00171">
    <property type="entry name" value="Aldedh"/>
    <property type="match status" value="1"/>
</dbReference>
<dbReference type="KEGG" id="vei:Veis_0174"/>
<feature type="region of interest" description="Disordered" evidence="2">
    <location>
        <begin position="1"/>
        <end position="23"/>
    </location>
</feature>